<keyword evidence="7" id="KW-1185">Reference proteome</keyword>
<evidence type="ECO:0000256" key="2">
    <source>
        <dbReference type="ARBA" id="ARBA00022676"/>
    </source>
</evidence>
<comment type="catalytic activity">
    <reaction evidence="5">
        <text>glucuronate acceptor + UDP-alpha-D-glucuronate = acceptor beta-D-glucuronoside + UDP + H(+)</text>
        <dbReference type="Rhea" id="RHEA:21032"/>
        <dbReference type="ChEBI" id="CHEBI:15378"/>
        <dbReference type="ChEBI" id="CHEBI:58052"/>
        <dbReference type="ChEBI" id="CHEBI:58223"/>
        <dbReference type="ChEBI" id="CHEBI:132367"/>
        <dbReference type="ChEBI" id="CHEBI:132368"/>
        <dbReference type="EC" id="2.4.1.17"/>
    </reaction>
</comment>
<evidence type="ECO:0000313" key="6">
    <source>
        <dbReference type="EMBL" id="CAB3245073.1"/>
    </source>
</evidence>
<evidence type="ECO:0000256" key="3">
    <source>
        <dbReference type="ARBA" id="ARBA00022679"/>
    </source>
</evidence>
<evidence type="ECO:0000313" key="7">
    <source>
        <dbReference type="Proteomes" id="UP000494106"/>
    </source>
</evidence>
<dbReference type="PROSITE" id="PS00375">
    <property type="entry name" value="UDPGT"/>
    <property type="match status" value="1"/>
</dbReference>
<comment type="subcellular location">
    <subcellularLocation>
        <location evidence="5">Membrane</location>
        <topology evidence="5">Single-pass membrane protein</topology>
    </subcellularLocation>
</comment>
<dbReference type="EC" id="2.4.1.17" evidence="5"/>
<dbReference type="Proteomes" id="UP000494106">
    <property type="component" value="Unassembled WGS sequence"/>
</dbReference>
<dbReference type="CDD" id="cd03784">
    <property type="entry name" value="GT1_Gtf-like"/>
    <property type="match status" value="1"/>
</dbReference>
<dbReference type="GO" id="GO:0016020">
    <property type="term" value="C:membrane"/>
    <property type="evidence" value="ECO:0007669"/>
    <property type="project" value="UniProtKB-SubCell"/>
</dbReference>
<comment type="caution">
    <text evidence="6">The sequence shown here is derived from an EMBL/GenBank/DDBJ whole genome shotgun (WGS) entry which is preliminary data.</text>
</comment>
<accession>A0A8S1AID3</accession>
<dbReference type="AlphaFoldDB" id="A0A8S1AID3"/>
<dbReference type="GO" id="GO:0015020">
    <property type="term" value="F:glucuronosyltransferase activity"/>
    <property type="evidence" value="ECO:0007669"/>
    <property type="project" value="UniProtKB-EC"/>
</dbReference>
<dbReference type="PANTHER" id="PTHR48043">
    <property type="entry name" value="EG:EG0003.4 PROTEIN-RELATED"/>
    <property type="match status" value="1"/>
</dbReference>
<dbReference type="InterPro" id="IPR050271">
    <property type="entry name" value="UDP-glycosyltransferase"/>
</dbReference>
<name>A0A8S1AID3_ARCPL</name>
<evidence type="ECO:0000256" key="5">
    <source>
        <dbReference type="RuleBase" id="RU362059"/>
    </source>
</evidence>
<evidence type="ECO:0000256" key="4">
    <source>
        <dbReference type="RuleBase" id="RU003718"/>
    </source>
</evidence>
<protein>
    <recommendedName>
        <fullName evidence="5">UDP-glucuronosyltransferase</fullName>
        <ecNumber evidence="5">2.4.1.17</ecNumber>
    </recommendedName>
</protein>
<keyword evidence="3 4" id="KW-0808">Transferase</keyword>
<dbReference type="PANTHER" id="PTHR48043:SF159">
    <property type="entry name" value="EG:EG0003.4 PROTEIN-RELATED"/>
    <property type="match status" value="1"/>
</dbReference>
<dbReference type="OrthoDB" id="5835829at2759"/>
<dbReference type="InterPro" id="IPR035595">
    <property type="entry name" value="UDP_glycos_trans_CS"/>
</dbReference>
<proteinExistence type="inferred from homology"/>
<keyword evidence="2 4" id="KW-0328">Glycosyltransferase</keyword>
<evidence type="ECO:0000256" key="1">
    <source>
        <dbReference type="ARBA" id="ARBA00009995"/>
    </source>
</evidence>
<comment type="similarity">
    <text evidence="1 4">Belongs to the UDP-glycosyltransferase family.</text>
</comment>
<dbReference type="InterPro" id="IPR002213">
    <property type="entry name" value="UDP_glucos_trans"/>
</dbReference>
<reference evidence="6 7" key="1">
    <citation type="submission" date="2020-04" db="EMBL/GenBank/DDBJ databases">
        <authorList>
            <person name="Wallbank WR R."/>
            <person name="Pardo Diaz C."/>
            <person name="Kozak K."/>
            <person name="Martin S."/>
            <person name="Jiggins C."/>
            <person name="Moest M."/>
            <person name="Warren A I."/>
            <person name="Byers J.R.P. K."/>
            <person name="Montejo-Kovacevich G."/>
            <person name="Yen C E."/>
        </authorList>
    </citation>
    <scope>NUCLEOTIDE SEQUENCE [LARGE SCALE GENOMIC DNA]</scope>
</reference>
<dbReference type="EMBL" id="CADEBC010000523">
    <property type="protein sequence ID" value="CAB3245073.1"/>
    <property type="molecule type" value="Genomic_DNA"/>
</dbReference>
<gene>
    <name evidence="6" type="ORF">APLA_LOCUS10289</name>
</gene>
<dbReference type="Pfam" id="PF00201">
    <property type="entry name" value="UDPGT"/>
    <property type="match status" value="1"/>
</dbReference>
<dbReference type="SUPFAM" id="SSF53756">
    <property type="entry name" value="UDP-Glycosyltransferase/glycogen phosphorylase"/>
    <property type="match status" value="1"/>
</dbReference>
<sequence length="202" mass="23794">MKLDGAVWDNEELSGRTENIRILKWLPQSDLLRHPKIKLFITQGGLQSTDEAISAGVPLIGIPMLADQWYNVQKYVYHGIGEELDFETLTEEQLTNTIYKILTNESYRHNIIRLRTLMLDQPMKPLERAIWWIEHVLRHGGAKHLRAPSANVSWSQYLELELSLHIKNERLETRQITSRNICDYNNWRASWNRVRLILRIIK</sequence>
<organism evidence="6 7">
    <name type="scientific">Arctia plantaginis</name>
    <name type="common">Wood tiger moth</name>
    <name type="synonym">Phalaena plantaginis</name>
    <dbReference type="NCBI Taxonomy" id="874455"/>
    <lineage>
        <taxon>Eukaryota</taxon>
        <taxon>Metazoa</taxon>
        <taxon>Ecdysozoa</taxon>
        <taxon>Arthropoda</taxon>
        <taxon>Hexapoda</taxon>
        <taxon>Insecta</taxon>
        <taxon>Pterygota</taxon>
        <taxon>Neoptera</taxon>
        <taxon>Endopterygota</taxon>
        <taxon>Lepidoptera</taxon>
        <taxon>Glossata</taxon>
        <taxon>Ditrysia</taxon>
        <taxon>Noctuoidea</taxon>
        <taxon>Erebidae</taxon>
        <taxon>Arctiinae</taxon>
        <taxon>Arctia</taxon>
    </lineage>
</organism>
<dbReference type="Gene3D" id="3.40.50.2000">
    <property type="entry name" value="Glycogen Phosphorylase B"/>
    <property type="match status" value="1"/>
</dbReference>